<gene>
    <name evidence="3" type="ORF">NLS_LOCUS7164</name>
</gene>
<feature type="compositionally biased region" description="Polar residues" evidence="1">
    <location>
        <begin position="1"/>
        <end position="18"/>
    </location>
</feature>
<accession>A0A3P6TBK3</accession>
<name>A0A3P6TBK3_LITSI</name>
<dbReference type="OMA" id="IANWPRE"/>
<feature type="domain" description="DUF7627" evidence="2">
    <location>
        <begin position="127"/>
        <end position="339"/>
    </location>
</feature>
<dbReference type="OrthoDB" id="5820655at2759"/>
<evidence type="ECO:0000259" key="2">
    <source>
        <dbReference type="Pfam" id="PF24628"/>
    </source>
</evidence>
<dbReference type="Pfam" id="PF24628">
    <property type="entry name" value="DUF7627"/>
    <property type="match status" value="1"/>
</dbReference>
<proteinExistence type="predicted"/>
<evidence type="ECO:0000256" key="1">
    <source>
        <dbReference type="SAM" id="MobiDB-lite"/>
    </source>
</evidence>
<organism evidence="3 4">
    <name type="scientific">Litomosoides sigmodontis</name>
    <name type="common">Filarial nematode worm</name>
    <dbReference type="NCBI Taxonomy" id="42156"/>
    <lineage>
        <taxon>Eukaryota</taxon>
        <taxon>Metazoa</taxon>
        <taxon>Ecdysozoa</taxon>
        <taxon>Nematoda</taxon>
        <taxon>Chromadorea</taxon>
        <taxon>Rhabditida</taxon>
        <taxon>Spirurina</taxon>
        <taxon>Spiruromorpha</taxon>
        <taxon>Filarioidea</taxon>
        <taxon>Onchocercidae</taxon>
        <taxon>Litomosoides</taxon>
    </lineage>
</organism>
<dbReference type="EMBL" id="UYRX01000702">
    <property type="protein sequence ID" value="VDK85526.1"/>
    <property type="molecule type" value="Genomic_DNA"/>
</dbReference>
<dbReference type="Proteomes" id="UP000277928">
    <property type="component" value="Unassembled WGS sequence"/>
</dbReference>
<evidence type="ECO:0000313" key="3">
    <source>
        <dbReference type="EMBL" id="VDK85526.1"/>
    </source>
</evidence>
<keyword evidence="4" id="KW-1185">Reference proteome</keyword>
<dbReference type="STRING" id="42156.A0A3P6TBK3"/>
<dbReference type="AlphaFoldDB" id="A0A3P6TBK3"/>
<evidence type="ECO:0000313" key="4">
    <source>
        <dbReference type="Proteomes" id="UP000277928"/>
    </source>
</evidence>
<dbReference type="InterPro" id="IPR056044">
    <property type="entry name" value="DUF7627"/>
</dbReference>
<feature type="region of interest" description="Disordered" evidence="1">
    <location>
        <begin position="1"/>
        <end position="21"/>
    </location>
</feature>
<reference evidence="3 4" key="1">
    <citation type="submission" date="2018-08" db="EMBL/GenBank/DDBJ databases">
        <authorList>
            <person name="Laetsch R D."/>
            <person name="Stevens L."/>
            <person name="Kumar S."/>
            <person name="Blaxter L. M."/>
        </authorList>
    </citation>
    <scope>NUCLEOTIDE SEQUENCE [LARGE SCALE GENOMIC DNA]</scope>
</reference>
<sequence>MSNNGSANIETRANSSTPYHGDPYLSCDTAEELNKSIVVESNSSLKSFEGRKARERNIKIAWGHQMFKNIESVLSDCNAKKKSVDRGRKDRQPLNRWQVRKMVLPSGITNSERRKSLGSSVTTVDEIITLFDLAIDGHCSMRDKFKSAMNDKSLCLSDEDWNRFACHVANIAVQEVRGFAVTAAIMAVRQKGFRSAFAQEINILMSNYILVGEKTIHGLPELVAHLLIANWPREHARCDLESNDILFCIISSIKGWLETIIGEADEIEEIESNCACALYEVCRFAQRKLWMKWPELVDECYVAVRDGITLNVTLTKEARKALLDTMIMMHEWTSRHAKTLVNVSTQTYRTRI</sequence>
<protein>
    <recommendedName>
        <fullName evidence="2">DUF7627 domain-containing protein</fullName>
    </recommendedName>
</protein>